<dbReference type="GO" id="GO:0033194">
    <property type="term" value="P:response to hydroperoxide"/>
    <property type="evidence" value="ECO:0007669"/>
    <property type="project" value="TreeGrafter"/>
</dbReference>
<dbReference type="KEGG" id="cbv:U729_2518"/>
<dbReference type="HOGENOM" id="CLU_061989_2_0_9"/>
<dbReference type="eggNOG" id="COG3022">
    <property type="taxonomic scope" value="Bacteria"/>
</dbReference>
<dbReference type="PANTHER" id="PTHR30283">
    <property type="entry name" value="PEROXIDE STRESS RESPONSE PROTEIN YAAA"/>
    <property type="match status" value="1"/>
</dbReference>
<dbReference type="STRING" id="1561.NPD11_513"/>
<accession>A0A0A7FX46</accession>
<dbReference type="Proteomes" id="UP000030635">
    <property type="component" value="Chromosome"/>
</dbReference>
<sequence length="254" mass="29618">MIVILSPAKKIEKKKLSYTIDTTKPRFMEEAKKLNNRLKELNPDELASTMKIGEKLRDDTFLKIHKWSEDFSETFPCILGFNGEAFRGLNIESYTREELDYANKSLRILSGLYGVLRPLDLIHSYRLEMGTKLNIGENDNLYSFWDNKINNMLIKDIKESDSDILVNLASNEYSKSAKLKYMDKIKVITPVFKELKNGKYKIVTVHAKRARGLMATYIIKNRINTTDDLKKFSEEGYKFREDLSNNQEFVFILE</sequence>
<dbReference type="AlphaFoldDB" id="A0A0A7FX46"/>
<name>A0A0A7FX46_9CLOT</name>
<gene>
    <name evidence="2" type="ORF">U729_2518</name>
</gene>
<evidence type="ECO:0000256" key="1">
    <source>
        <dbReference type="HAMAP-Rule" id="MF_00652"/>
    </source>
</evidence>
<evidence type="ECO:0000313" key="2">
    <source>
        <dbReference type="EMBL" id="AIY83510.1"/>
    </source>
</evidence>
<dbReference type="RefSeq" id="WP_039315557.1">
    <property type="nucleotide sequence ID" value="NZ_CP006905.1"/>
</dbReference>
<dbReference type="NCBIfam" id="NF002542">
    <property type="entry name" value="PRK02101.1-3"/>
    <property type="match status" value="1"/>
</dbReference>
<dbReference type="GO" id="GO:0005829">
    <property type="term" value="C:cytosol"/>
    <property type="evidence" value="ECO:0007669"/>
    <property type="project" value="TreeGrafter"/>
</dbReference>
<dbReference type="HAMAP" id="MF_00652">
    <property type="entry name" value="UPF0246"/>
    <property type="match status" value="1"/>
</dbReference>
<dbReference type="PANTHER" id="PTHR30283:SF4">
    <property type="entry name" value="PEROXIDE STRESS RESISTANCE PROTEIN YAAA"/>
    <property type="match status" value="1"/>
</dbReference>
<dbReference type="Pfam" id="PF03883">
    <property type="entry name" value="H2O2_YaaD"/>
    <property type="match status" value="1"/>
</dbReference>
<dbReference type="InterPro" id="IPR005583">
    <property type="entry name" value="YaaA"/>
</dbReference>
<reference evidence="2 3" key="1">
    <citation type="journal article" date="2015" name="Infect. Genet. Evol.">
        <title>Genomic sequences of six botulinum neurotoxin-producing strains representing three clostridial species illustrate the mobility and diversity of botulinum neurotoxin genes.</title>
        <authorList>
            <person name="Smith T.J."/>
            <person name="Hill K.K."/>
            <person name="Xie G."/>
            <person name="Foley B.T."/>
            <person name="Williamson C.H."/>
            <person name="Foster J.T."/>
            <person name="Johnson S.L."/>
            <person name="Chertkov O."/>
            <person name="Teshima H."/>
            <person name="Gibbons H.S."/>
            <person name="Johnsky L.A."/>
            <person name="Karavis M.A."/>
            <person name="Smith L.A."/>
        </authorList>
    </citation>
    <scope>NUCLEOTIDE SEQUENCE [LARGE SCALE GENOMIC DNA]</scope>
    <source>
        <strain evidence="2">Sullivan</strain>
    </source>
</reference>
<keyword evidence="3" id="KW-1185">Reference proteome</keyword>
<dbReference type="OrthoDB" id="9777133at2"/>
<evidence type="ECO:0000313" key="3">
    <source>
        <dbReference type="Proteomes" id="UP000030635"/>
    </source>
</evidence>
<proteinExistence type="inferred from homology"/>
<dbReference type="EMBL" id="CP006905">
    <property type="protein sequence ID" value="AIY83510.1"/>
    <property type="molecule type" value="Genomic_DNA"/>
</dbReference>
<comment type="similarity">
    <text evidence="1">Belongs to the UPF0246 family.</text>
</comment>
<organism evidence="2 3">
    <name type="scientific">Clostridium baratii str. Sullivan</name>
    <dbReference type="NCBI Taxonomy" id="1415775"/>
    <lineage>
        <taxon>Bacteria</taxon>
        <taxon>Bacillati</taxon>
        <taxon>Bacillota</taxon>
        <taxon>Clostridia</taxon>
        <taxon>Eubacteriales</taxon>
        <taxon>Clostridiaceae</taxon>
        <taxon>Clostridium</taxon>
    </lineage>
</organism>
<protein>
    <recommendedName>
        <fullName evidence="1">UPF0246 protein U729_2518</fullName>
    </recommendedName>
</protein>